<evidence type="ECO:0000259" key="10">
    <source>
        <dbReference type="Pfam" id="PF07559"/>
    </source>
</evidence>
<dbReference type="RefSeq" id="WP_196088779.1">
    <property type="nucleotide sequence ID" value="NZ_CP049232.1"/>
</dbReference>
<dbReference type="NCBIfam" id="TIGR02489">
    <property type="entry name" value="flgE_epsilon"/>
    <property type="match status" value="1"/>
</dbReference>
<evidence type="ECO:0000256" key="4">
    <source>
        <dbReference type="ARBA" id="ARBA00023143"/>
    </source>
</evidence>
<evidence type="ECO:0000259" key="11">
    <source>
        <dbReference type="Pfam" id="PF22692"/>
    </source>
</evidence>
<feature type="domain" description="Flagellar hook protein FlgE D2" evidence="10">
    <location>
        <begin position="745"/>
        <end position="865"/>
    </location>
</feature>
<evidence type="ECO:0000313" key="12">
    <source>
        <dbReference type="EMBL" id="QPI07612.1"/>
    </source>
</evidence>
<dbReference type="Pfam" id="PF07196">
    <property type="entry name" value="Flagellin_IN"/>
    <property type="match status" value="1"/>
</dbReference>
<dbReference type="InterPro" id="IPR053967">
    <property type="entry name" value="LlgE_F_G-like_D1"/>
</dbReference>
<keyword evidence="4 6" id="KW-0975">Bacterial flagellum</keyword>
<organism evidence="12 13">
    <name type="scientific">Campylobacter concisus</name>
    <dbReference type="NCBI Taxonomy" id="199"/>
    <lineage>
        <taxon>Bacteria</taxon>
        <taxon>Pseudomonadati</taxon>
        <taxon>Campylobacterota</taxon>
        <taxon>Epsilonproteobacteria</taxon>
        <taxon>Campylobacterales</taxon>
        <taxon>Campylobacteraceae</taxon>
        <taxon>Campylobacter</taxon>
    </lineage>
</organism>
<dbReference type="InterPro" id="IPR010930">
    <property type="entry name" value="Flg_bb/hook_C_dom"/>
</dbReference>
<keyword evidence="12" id="KW-0282">Flagellum</keyword>
<feature type="domain" description="Flagellar basal-body/hook protein C-terminal" evidence="9">
    <location>
        <begin position="942"/>
        <end position="983"/>
    </location>
</feature>
<dbReference type="SUPFAM" id="SSF117143">
    <property type="entry name" value="Flagellar hook protein flgE"/>
    <property type="match status" value="1"/>
</dbReference>
<evidence type="ECO:0000256" key="3">
    <source>
        <dbReference type="ARBA" id="ARBA00019015"/>
    </source>
</evidence>
<dbReference type="InterPro" id="IPR011491">
    <property type="entry name" value="FlgE_D2"/>
</dbReference>
<evidence type="ECO:0000256" key="6">
    <source>
        <dbReference type="RuleBase" id="RU362116"/>
    </source>
</evidence>
<dbReference type="InterPro" id="IPR037925">
    <property type="entry name" value="FlgE/F/G-like"/>
</dbReference>
<dbReference type="AlphaFoldDB" id="A0A7S9SDC3"/>
<proteinExistence type="inferred from homology"/>
<dbReference type="Proteomes" id="UP000594535">
    <property type="component" value="Chromosome"/>
</dbReference>
<dbReference type="InterPro" id="IPR037058">
    <property type="entry name" value="Falgellar_hook_FlgE_sf"/>
</dbReference>
<evidence type="ECO:0000256" key="7">
    <source>
        <dbReference type="SAM" id="Coils"/>
    </source>
</evidence>
<dbReference type="PANTHER" id="PTHR30435">
    <property type="entry name" value="FLAGELLAR PROTEIN"/>
    <property type="match status" value="1"/>
</dbReference>
<dbReference type="InterPro" id="IPR001444">
    <property type="entry name" value="Flag_bb_rod_N"/>
</dbReference>
<dbReference type="InterPro" id="IPR010810">
    <property type="entry name" value="Flagellin_hook_IN_motif"/>
</dbReference>
<dbReference type="GO" id="GO:0044781">
    <property type="term" value="P:bacterial-type flagellum organization"/>
    <property type="evidence" value="ECO:0007669"/>
    <property type="project" value="InterPro"/>
</dbReference>
<dbReference type="Pfam" id="PF22692">
    <property type="entry name" value="LlgE_F_G_D1"/>
    <property type="match status" value="1"/>
</dbReference>
<gene>
    <name evidence="12" type="primary">flgE</name>
    <name evidence="12" type="ORF">G5B96_09940</name>
</gene>
<dbReference type="InterPro" id="IPR012835">
    <property type="entry name" value="FlgE_epsilon"/>
</dbReference>
<evidence type="ECO:0000256" key="5">
    <source>
        <dbReference type="NCBIfam" id="TIGR02489"/>
    </source>
</evidence>
<name>A0A7S9SDC3_9BACT</name>
<dbReference type="NCBIfam" id="TIGR03506">
    <property type="entry name" value="FlgEFG_subfam"/>
    <property type="match status" value="2"/>
</dbReference>
<comment type="subcellular location">
    <subcellularLocation>
        <location evidence="1 6">Bacterial flagellum basal body</location>
    </subcellularLocation>
</comment>
<evidence type="ECO:0000256" key="2">
    <source>
        <dbReference type="ARBA" id="ARBA00009677"/>
    </source>
</evidence>
<feature type="domain" description="Flagellar basal body rod protein N-terminal" evidence="8">
    <location>
        <begin position="8"/>
        <end position="35"/>
    </location>
</feature>
<feature type="domain" description="Flagellar hook protein FlgE/F/G-like D1" evidence="11">
    <location>
        <begin position="95"/>
        <end position="163"/>
    </location>
</feature>
<dbReference type="PANTHER" id="PTHR30435:SF19">
    <property type="entry name" value="FLAGELLAR BASAL-BODY ROD PROTEIN FLGG"/>
    <property type="match status" value="1"/>
</dbReference>
<dbReference type="InterPro" id="IPR020013">
    <property type="entry name" value="Flagellar_FlgE/F/G"/>
</dbReference>
<keyword evidence="12" id="KW-0966">Cell projection</keyword>
<evidence type="ECO:0000256" key="1">
    <source>
        <dbReference type="ARBA" id="ARBA00004117"/>
    </source>
</evidence>
<feature type="coiled-coil region" evidence="7">
    <location>
        <begin position="590"/>
        <end position="648"/>
    </location>
</feature>
<evidence type="ECO:0000313" key="13">
    <source>
        <dbReference type="Proteomes" id="UP000594535"/>
    </source>
</evidence>
<dbReference type="GO" id="GO:0009425">
    <property type="term" value="C:bacterial-type flagellum basal body"/>
    <property type="evidence" value="ECO:0007669"/>
    <property type="project" value="UniProtKB-SubCell"/>
</dbReference>
<protein>
    <recommendedName>
        <fullName evidence="3 5">Flagellar hook protein FlgE</fullName>
    </recommendedName>
</protein>
<accession>A0A7S9SDC3</accession>
<keyword evidence="7" id="KW-0175">Coiled coil</keyword>
<dbReference type="GO" id="GO:0071978">
    <property type="term" value="P:bacterial-type flagellum-dependent swarming motility"/>
    <property type="evidence" value="ECO:0007669"/>
    <property type="project" value="TreeGrafter"/>
</dbReference>
<dbReference type="Pfam" id="PF06429">
    <property type="entry name" value="Flg_bbr_C"/>
    <property type="match status" value="1"/>
</dbReference>
<evidence type="ECO:0000259" key="9">
    <source>
        <dbReference type="Pfam" id="PF06429"/>
    </source>
</evidence>
<sequence length="985" mass="103326">MMRSLWSGVSGLQAHQIAMDVEGNNIANVNTYGFKYNRANFADILSQTPRVATAPQGQLGGQNAMQIGLGTTINSTTRIFSQGTLTATDKQTDLALQGNGFFVVSPDGGTTRYYTRNGDFVRDKAGNFVNNSGYIVQGWTRDDETGTIDSTGPISNIVIKEGLTTPARATTEVKIKGNLDSGNSIGQRSTPIYALDSVAGGRDYNNDGILNANEVHNENDVNNDEFYTNSKKEQMLTERGVDLGVTFDELGNGLALRDGQGIWVSYANAKTEKFSIGSPESQTIGKIDPAKTLDITINGTTIKSQDRTMTSISDVAAAINAQYNKTGVRAEISEGNKLTLINRNNLGTTEETKNIHLVVNAGNSVAGLASKDIITAYQYVYTSSQTTAVHPNNDKIARQITTTEDLRAAMQEDARNHVDYNGDGNIVNVKTSDEMAEKLRAAQEAETKAIQEKTTTKTAANAANIAAQNAEQDANTKNTAATLAIKALNDAIAAAGAAAGAPGQALIDAVNDAMAKADAASRAAMDAINKANLVATSKNATAAETTKANDAAQAAVAAAKAANDNLMTAIDNVVFAGGAGGAAAGIPALRTTAEIAIKEANEAANEAAKKVKEANEAAQKAATALNNANEAVKNRVIIQENMDELNRAIGDEAKKALMKKMTDLNDGVKITVNKLGQFQLENPASDNADQALYMTITGLTKPAENANTAAINENVRFTNIMKALDGALSPGQALRASGKMMMSSHGSTAEIFDSLGSKHTVSIKWAKVGTTKDGGTEWNMIIQVPEPAKINYTGEGPDNVVTGSLRFNSNGSLASFHPATITFSANNGSQSGQNVSLNFGLGTDFNGLTSFDKDSSTESISQDGYTGGTLNDLKIDETGTIIGAFTNGQSFGLAQVALASFTNNEGLQSEGGNVFSQTANSGEAVIGAAGTGDKGTIAASKLEASNVDLSRALTDLIVIQRGFQANSKTITTSDEMLNTLLQLKQ</sequence>
<comment type="similarity">
    <text evidence="2 6">Belongs to the flagella basal body rod proteins family.</text>
</comment>
<evidence type="ECO:0000259" key="8">
    <source>
        <dbReference type="Pfam" id="PF00460"/>
    </source>
</evidence>
<dbReference type="Pfam" id="PF07559">
    <property type="entry name" value="FlgE_D2"/>
    <property type="match status" value="1"/>
</dbReference>
<dbReference type="Gene3D" id="2.60.98.20">
    <property type="entry name" value="Flagellar hook protein FlgE"/>
    <property type="match status" value="1"/>
</dbReference>
<dbReference type="Pfam" id="PF00460">
    <property type="entry name" value="Flg_bb_rod"/>
    <property type="match status" value="1"/>
</dbReference>
<reference evidence="12 13" key="1">
    <citation type="journal article" date="2020" name="Microb. Genom.">
        <title>Analysis of complete Campylobacter concisus genomes identifies genomospecies features, secretion systems and novel plasmids and their association with severe ulcerative colitis.</title>
        <authorList>
            <person name="Liu F."/>
            <person name="Chen S."/>
            <person name="Luu L.D.W."/>
            <person name="Lee S.A."/>
            <person name="Tay A.C.Y."/>
            <person name="Wu R."/>
            <person name="Riordan S.M."/>
            <person name="Lan R."/>
            <person name="Liu L."/>
            <person name="Zhang L."/>
        </authorList>
    </citation>
    <scope>NUCLEOTIDE SEQUENCE [LARGE SCALE GENOMIC DNA]</scope>
    <source>
        <strain evidence="12 13">H9O-S2</strain>
    </source>
</reference>
<keyword evidence="12" id="KW-0969">Cilium</keyword>
<dbReference type="EMBL" id="CP049232">
    <property type="protein sequence ID" value="QPI07612.1"/>
    <property type="molecule type" value="Genomic_DNA"/>
</dbReference>